<dbReference type="PANTHER" id="PTHR43249:SF1">
    <property type="entry name" value="D-GLUCOSIDE 3-DEHYDROGENASE"/>
    <property type="match status" value="1"/>
</dbReference>
<dbReference type="InterPro" id="IPR000683">
    <property type="entry name" value="Gfo/Idh/MocA-like_OxRdtase_N"/>
</dbReference>
<dbReference type="AlphaFoldDB" id="A0A4R1N382"/>
<dbReference type="Pfam" id="PF01408">
    <property type="entry name" value="GFO_IDH_MocA"/>
    <property type="match status" value="1"/>
</dbReference>
<dbReference type="Gene3D" id="3.30.360.10">
    <property type="entry name" value="Dihydrodipicolinate Reductase, domain 2"/>
    <property type="match status" value="1"/>
</dbReference>
<dbReference type="InterPro" id="IPR036291">
    <property type="entry name" value="NAD(P)-bd_dom_sf"/>
</dbReference>
<reference evidence="3 4" key="1">
    <citation type="submission" date="2019-03" db="EMBL/GenBank/DDBJ databases">
        <title>Genomic Encyclopedia of Archaeal and Bacterial Type Strains, Phase II (KMG-II): from individual species to whole genera.</title>
        <authorList>
            <person name="Goeker M."/>
        </authorList>
    </citation>
    <scope>NUCLEOTIDE SEQUENCE [LARGE SCALE GENOMIC DNA]</scope>
    <source>
        <strain evidence="3 4">DSM 26433</strain>
    </source>
</reference>
<dbReference type="EMBL" id="SMGR01000003">
    <property type="protein sequence ID" value="TCL00789.1"/>
    <property type="molecule type" value="Genomic_DNA"/>
</dbReference>
<keyword evidence="4" id="KW-1185">Reference proteome</keyword>
<evidence type="ECO:0000313" key="3">
    <source>
        <dbReference type="EMBL" id="TCL00789.1"/>
    </source>
</evidence>
<name>A0A4R1N382_9RHOB</name>
<dbReference type="InterPro" id="IPR055170">
    <property type="entry name" value="GFO_IDH_MocA-like_dom"/>
</dbReference>
<evidence type="ECO:0000259" key="2">
    <source>
        <dbReference type="Pfam" id="PF22725"/>
    </source>
</evidence>
<dbReference type="InterPro" id="IPR052515">
    <property type="entry name" value="Gfo/Idh/MocA_Oxidoreductase"/>
</dbReference>
<accession>A0A4R1N382</accession>
<dbReference type="GO" id="GO:0000166">
    <property type="term" value="F:nucleotide binding"/>
    <property type="evidence" value="ECO:0007669"/>
    <property type="project" value="InterPro"/>
</dbReference>
<evidence type="ECO:0000259" key="1">
    <source>
        <dbReference type="Pfam" id="PF01408"/>
    </source>
</evidence>
<feature type="domain" description="Gfo/Idh/MocA-like oxidoreductase N-terminal" evidence="1">
    <location>
        <begin position="2"/>
        <end position="118"/>
    </location>
</feature>
<sequence>MIRVAILGAGIGAEHLAGYRNLPDMFLVSVVCDLNVARAAEIIGDDASIEITHDVESVLQNSDVDLIDICLPPHLHFSMTLRALDAGKHVVCEKPLVTSLAEADALIAKEQETGRRVFPVFQYRYGPATNRIRALIEAGLAGKPLVASLETHWNRGSEYYAVDWRGTWAGESGGAVLGHAIHNHDYLMLLMGPVSELTATVATRVNEIEVEDCAAISMRMANGALATSSVTLGGATDTTRIRLVYDKLTAESGTEPYAPAIDAWTYTARDPGDQDKVDDIVAAHGDVKSGFVGFFQDIYQALEGGPETAVSLMDGRRSIELVTSVYQSARSGKTVRLPLNEEADFYEGWLP</sequence>
<dbReference type="Gene3D" id="3.40.50.720">
    <property type="entry name" value="NAD(P)-binding Rossmann-like Domain"/>
    <property type="match status" value="1"/>
</dbReference>
<comment type="caution">
    <text evidence="3">The sequence shown here is derived from an EMBL/GenBank/DDBJ whole genome shotgun (WGS) entry which is preliminary data.</text>
</comment>
<dbReference type="SUPFAM" id="SSF51735">
    <property type="entry name" value="NAD(P)-binding Rossmann-fold domains"/>
    <property type="match status" value="1"/>
</dbReference>
<dbReference type="PANTHER" id="PTHR43249">
    <property type="entry name" value="UDP-N-ACETYL-2-AMINO-2-DEOXY-D-GLUCURONATE OXIDASE"/>
    <property type="match status" value="1"/>
</dbReference>
<feature type="domain" description="GFO/IDH/MocA-like oxidoreductase" evidence="2">
    <location>
        <begin position="131"/>
        <end position="247"/>
    </location>
</feature>
<dbReference type="OrthoDB" id="9792935at2"/>
<dbReference type="RefSeq" id="WP_132861538.1">
    <property type="nucleotide sequence ID" value="NZ_SMGR01000003.1"/>
</dbReference>
<dbReference type="SUPFAM" id="SSF55347">
    <property type="entry name" value="Glyceraldehyde-3-phosphate dehydrogenase-like, C-terminal domain"/>
    <property type="match status" value="1"/>
</dbReference>
<protein>
    <submittedName>
        <fullName evidence="3">Putative dehydrogenase</fullName>
    </submittedName>
</protein>
<dbReference type="Proteomes" id="UP000295673">
    <property type="component" value="Unassembled WGS sequence"/>
</dbReference>
<organism evidence="3 4">
    <name type="scientific">Shimia isoporae</name>
    <dbReference type="NCBI Taxonomy" id="647720"/>
    <lineage>
        <taxon>Bacteria</taxon>
        <taxon>Pseudomonadati</taxon>
        <taxon>Pseudomonadota</taxon>
        <taxon>Alphaproteobacteria</taxon>
        <taxon>Rhodobacterales</taxon>
        <taxon>Roseobacteraceae</taxon>
    </lineage>
</organism>
<proteinExistence type="predicted"/>
<gene>
    <name evidence="3" type="ORF">BXY66_3436</name>
</gene>
<evidence type="ECO:0000313" key="4">
    <source>
        <dbReference type="Proteomes" id="UP000295673"/>
    </source>
</evidence>
<dbReference type="Pfam" id="PF22725">
    <property type="entry name" value="GFO_IDH_MocA_C3"/>
    <property type="match status" value="1"/>
</dbReference>